<protein>
    <recommendedName>
        <fullName evidence="8">Nucleoporin Nup188 N-terminal subdomain III domain-containing protein</fullName>
    </recommendedName>
</protein>
<evidence type="ECO:0000256" key="6">
    <source>
        <dbReference type="ARBA" id="ARBA00023132"/>
    </source>
</evidence>
<evidence type="ECO:0000256" key="3">
    <source>
        <dbReference type="ARBA" id="ARBA00022816"/>
    </source>
</evidence>
<evidence type="ECO:0000313" key="9">
    <source>
        <dbReference type="EMBL" id="CAD7406586.1"/>
    </source>
</evidence>
<dbReference type="InterPro" id="IPR048883">
    <property type="entry name" value="Nup188_N-subdom_III"/>
</dbReference>
<dbReference type="GO" id="GO:0017056">
    <property type="term" value="F:structural constituent of nuclear pore"/>
    <property type="evidence" value="ECO:0007669"/>
    <property type="project" value="InterPro"/>
</dbReference>
<name>A0A7R9H3I5_TIMPO</name>
<dbReference type="GO" id="GO:0006405">
    <property type="term" value="P:RNA export from nucleus"/>
    <property type="evidence" value="ECO:0007669"/>
    <property type="project" value="TreeGrafter"/>
</dbReference>
<gene>
    <name evidence="9" type="ORF">TPSB3V08_LOCUS5485</name>
</gene>
<proteinExistence type="predicted"/>
<evidence type="ECO:0000256" key="7">
    <source>
        <dbReference type="ARBA" id="ARBA00023242"/>
    </source>
</evidence>
<dbReference type="GO" id="GO:0044611">
    <property type="term" value="C:nuclear pore inner ring"/>
    <property type="evidence" value="ECO:0007669"/>
    <property type="project" value="TreeGrafter"/>
</dbReference>
<evidence type="ECO:0000256" key="5">
    <source>
        <dbReference type="ARBA" id="ARBA00023010"/>
    </source>
</evidence>
<sequence>MARQLVNLSSCSDKLVSCWGFYTPHVVSFEAYSFLRLDIKITFQLLQHYLIHIFRGERKELMKYLETEENTELFMLDFAAFYWSERIHLLQCINIIVTHCENKKHPLSDCYTEFIEKIPDDILELMFSQLTSALNVCTPTLLTHGELMVPAQQQQWYQNYLHELMQIINNLFFCLKGYQTSSLNLLKTLQLCMMPDIDYMKSYFAFLKKRTAFRDLFKLLSNSDALDEVNRIVSAMDQKGAHGVIVMGWTFIKNIIADDDEQKTLAESNLENLYGNFDDVCLFLSQLLSNPIFQILHWEGTEIKPSVSFCLPGIGRVFSSSSDKEESCLRMFVKSQVRWSWEIEVEESCRGSEGWLERGDEDQGTAAFMQSVKVLGPVEYKSKPILWDGVREVESSDVDSQPTKVSFRASKNRWIMKTVDGASYRTGLVEKSYEPTELSSIAHDLIYKLLHWIIHHNIRDGLDSQPLYKCVTTALVHPEVKKHFWSENQDRGLHILFTEASRKFPVDFLSFSSLIEILSRDEHSIVSNISYGVQNLQPKTVANLTVSMKILANIVHSGFIVDGDMVLPVEAALELMAKFTDVLEPPNQLLANCLDIVTYLWMDYRDEMYFKLDMIKFLPHVNSLNITPISCINGTFHCGGSLGPIVVVQEFSSAEYPLLKSFLQFVQVLLEFDPETVTKFEKFGNDYSDKLKYTIEKNFKLLLPALSYILFEVFPTYNNWRYKKDEDHSFISRSCLSIFHKLISIDTRKDIINYLTPGEVLHLMCFYNLLEGGAILPLLKLVGTGNGTLQLLMESQLNWDTGPGVDFINLVRLALALLNMTLRLKTTKAMDYLCPLEAKIMCYPNDKNHLRILHSTVDYIYHTFNPNLPTLAVELMRSFAMDLPVSLITCLGVDPEILRHCFIRHLESSEEPTHMKVAIFNFLNCPNIAYGSVYNAVMKLLHTLWLHRKELALKFLRRSDNFWINFCSPLLQNPLCGNERKRGYGTEAYIHMFDLLALEIYFKSGSCVARFTLLPDEFR</sequence>
<reference evidence="9" key="1">
    <citation type="submission" date="2020-11" db="EMBL/GenBank/DDBJ databases">
        <authorList>
            <person name="Tran Van P."/>
        </authorList>
    </citation>
    <scope>NUCLEOTIDE SEQUENCE</scope>
</reference>
<organism evidence="9">
    <name type="scientific">Timema poppense</name>
    <name type="common">Walking stick</name>
    <dbReference type="NCBI Taxonomy" id="170557"/>
    <lineage>
        <taxon>Eukaryota</taxon>
        <taxon>Metazoa</taxon>
        <taxon>Ecdysozoa</taxon>
        <taxon>Arthropoda</taxon>
        <taxon>Hexapoda</taxon>
        <taxon>Insecta</taxon>
        <taxon>Pterygota</taxon>
        <taxon>Neoptera</taxon>
        <taxon>Polyneoptera</taxon>
        <taxon>Phasmatodea</taxon>
        <taxon>Timematodea</taxon>
        <taxon>Timematoidea</taxon>
        <taxon>Timematidae</taxon>
        <taxon>Timema</taxon>
    </lineage>
</organism>
<comment type="subcellular location">
    <subcellularLocation>
        <location evidence="1">Nucleus</location>
        <location evidence="1">Nuclear pore complex</location>
    </subcellularLocation>
</comment>
<evidence type="ECO:0000256" key="4">
    <source>
        <dbReference type="ARBA" id="ARBA00022927"/>
    </source>
</evidence>
<dbReference type="GO" id="GO:0006606">
    <property type="term" value="P:protein import into nucleus"/>
    <property type="evidence" value="ECO:0007669"/>
    <property type="project" value="TreeGrafter"/>
</dbReference>
<keyword evidence="7" id="KW-0539">Nucleus</keyword>
<dbReference type="PANTHER" id="PTHR31431">
    <property type="entry name" value="NUCLEOPORIN NUP188 HOMOLOG"/>
    <property type="match status" value="1"/>
</dbReference>
<dbReference type="GO" id="GO:0051028">
    <property type="term" value="P:mRNA transport"/>
    <property type="evidence" value="ECO:0007669"/>
    <property type="project" value="UniProtKB-KW"/>
</dbReference>
<keyword evidence="6" id="KW-0906">Nuclear pore complex</keyword>
<keyword evidence="5" id="KW-0811">Translocation</keyword>
<keyword evidence="3" id="KW-0509">mRNA transport</keyword>
<evidence type="ECO:0000256" key="2">
    <source>
        <dbReference type="ARBA" id="ARBA00022448"/>
    </source>
</evidence>
<accession>A0A7R9H3I5</accession>
<evidence type="ECO:0000259" key="8">
    <source>
        <dbReference type="Pfam" id="PF21093"/>
    </source>
</evidence>
<dbReference type="AlphaFoldDB" id="A0A7R9H3I5"/>
<dbReference type="InterPro" id="IPR044840">
    <property type="entry name" value="Nup188"/>
</dbReference>
<keyword evidence="4" id="KW-0653">Protein transport</keyword>
<dbReference type="Pfam" id="PF21093">
    <property type="entry name" value="Nup188_N-subdom_III"/>
    <property type="match status" value="1"/>
</dbReference>
<dbReference type="EMBL" id="OD002927">
    <property type="protein sequence ID" value="CAD7406586.1"/>
    <property type="molecule type" value="Genomic_DNA"/>
</dbReference>
<feature type="domain" description="Nucleoporin Nup188 N-terminal subdomain III" evidence="8">
    <location>
        <begin position="569"/>
        <end position="924"/>
    </location>
</feature>
<keyword evidence="2" id="KW-0813">Transport</keyword>
<dbReference type="PANTHER" id="PTHR31431:SF1">
    <property type="entry name" value="NUCLEOPORIN NUP188"/>
    <property type="match status" value="1"/>
</dbReference>
<evidence type="ECO:0000256" key="1">
    <source>
        <dbReference type="ARBA" id="ARBA00004567"/>
    </source>
</evidence>